<feature type="chain" id="PRO_5035773972" evidence="2">
    <location>
        <begin position="24"/>
        <end position="162"/>
    </location>
</feature>
<accession>A0A8T0NS35</accession>
<feature type="region of interest" description="Disordered" evidence="1">
    <location>
        <begin position="68"/>
        <end position="162"/>
    </location>
</feature>
<protein>
    <submittedName>
        <fullName evidence="3">Uncharacterized protein</fullName>
    </submittedName>
</protein>
<gene>
    <name evidence="3" type="ORF">PVAP13_9KG409625</name>
</gene>
<organism evidence="3 4">
    <name type="scientific">Panicum virgatum</name>
    <name type="common">Blackwell switchgrass</name>
    <dbReference type="NCBI Taxonomy" id="38727"/>
    <lineage>
        <taxon>Eukaryota</taxon>
        <taxon>Viridiplantae</taxon>
        <taxon>Streptophyta</taxon>
        <taxon>Embryophyta</taxon>
        <taxon>Tracheophyta</taxon>
        <taxon>Spermatophyta</taxon>
        <taxon>Magnoliopsida</taxon>
        <taxon>Liliopsida</taxon>
        <taxon>Poales</taxon>
        <taxon>Poaceae</taxon>
        <taxon>PACMAD clade</taxon>
        <taxon>Panicoideae</taxon>
        <taxon>Panicodae</taxon>
        <taxon>Paniceae</taxon>
        <taxon>Panicinae</taxon>
        <taxon>Panicum</taxon>
        <taxon>Panicum sect. Hiantes</taxon>
    </lineage>
</organism>
<feature type="non-terminal residue" evidence="3">
    <location>
        <position position="1"/>
    </location>
</feature>
<dbReference type="EMBL" id="CM029053">
    <property type="protein sequence ID" value="KAG2551648.1"/>
    <property type="molecule type" value="Genomic_DNA"/>
</dbReference>
<evidence type="ECO:0000256" key="2">
    <source>
        <dbReference type="SAM" id="SignalP"/>
    </source>
</evidence>
<feature type="signal peptide" evidence="2">
    <location>
        <begin position="1"/>
        <end position="23"/>
    </location>
</feature>
<evidence type="ECO:0000313" key="4">
    <source>
        <dbReference type="Proteomes" id="UP000823388"/>
    </source>
</evidence>
<feature type="compositionally biased region" description="Low complexity" evidence="1">
    <location>
        <begin position="126"/>
        <end position="144"/>
    </location>
</feature>
<dbReference type="AlphaFoldDB" id="A0A8T0NS35"/>
<proteinExistence type="predicted"/>
<feature type="compositionally biased region" description="Basic residues" evidence="1">
    <location>
        <begin position="82"/>
        <end position="91"/>
    </location>
</feature>
<keyword evidence="4" id="KW-1185">Reference proteome</keyword>
<keyword evidence="2" id="KW-0732">Signal</keyword>
<reference evidence="3" key="1">
    <citation type="submission" date="2020-05" db="EMBL/GenBank/DDBJ databases">
        <title>WGS assembly of Panicum virgatum.</title>
        <authorList>
            <person name="Lovell J.T."/>
            <person name="Jenkins J."/>
            <person name="Shu S."/>
            <person name="Juenger T.E."/>
            <person name="Schmutz J."/>
        </authorList>
    </citation>
    <scope>NUCLEOTIDE SEQUENCE</scope>
    <source>
        <strain evidence="3">AP13</strain>
    </source>
</reference>
<evidence type="ECO:0000256" key="1">
    <source>
        <dbReference type="SAM" id="MobiDB-lite"/>
    </source>
</evidence>
<sequence>ALLFLLSPLSLSLYLSSLLPNSADPTSAASLLAHAFPAHPASNAGPLWSSSSLGRRRGPSAELQLARPTALAHGGARPACSPRRRAVRRRVVAPTASTQRGEFNGGRCASKATTEHGRRRGGGSGRRLACGGALARPASSSGPRRSWRMGGGRRPAQVRGEG</sequence>
<comment type="caution">
    <text evidence="3">The sequence shown here is derived from an EMBL/GenBank/DDBJ whole genome shotgun (WGS) entry which is preliminary data.</text>
</comment>
<evidence type="ECO:0000313" key="3">
    <source>
        <dbReference type="EMBL" id="KAG2551648.1"/>
    </source>
</evidence>
<feature type="region of interest" description="Disordered" evidence="1">
    <location>
        <begin position="44"/>
        <end position="63"/>
    </location>
</feature>
<name>A0A8T0NS35_PANVG</name>
<dbReference type="Proteomes" id="UP000823388">
    <property type="component" value="Chromosome 9K"/>
</dbReference>